<dbReference type="EMBL" id="JAULJE010000012">
    <property type="protein sequence ID" value="KAK1337001.1"/>
    <property type="molecule type" value="Genomic_DNA"/>
</dbReference>
<feature type="compositionally biased region" description="Basic residues" evidence="1">
    <location>
        <begin position="215"/>
        <end position="225"/>
    </location>
</feature>
<organism evidence="2 3">
    <name type="scientific">Cnephaeus nilssonii</name>
    <name type="common">Northern bat</name>
    <name type="synonym">Eptesicus nilssonii</name>
    <dbReference type="NCBI Taxonomy" id="3371016"/>
    <lineage>
        <taxon>Eukaryota</taxon>
        <taxon>Metazoa</taxon>
        <taxon>Chordata</taxon>
        <taxon>Craniata</taxon>
        <taxon>Vertebrata</taxon>
        <taxon>Euteleostomi</taxon>
        <taxon>Mammalia</taxon>
        <taxon>Eutheria</taxon>
        <taxon>Laurasiatheria</taxon>
        <taxon>Chiroptera</taxon>
        <taxon>Yangochiroptera</taxon>
        <taxon>Vespertilionidae</taxon>
        <taxon>Cnephaeus</taxon>
    </lineage>
</organism>
<feature type="compositionally biased region" description="Basic residues" evidence="1">
    <location>
        <begin position="290"/>
        <end position="299"/>
    </location>
</feature>
<reference evidence="2" key="1">
    <citation type="submission" date="2023-06" db="EMBL/GenBank/DDBJ databases">
        <title>Reference genome for the Northern bat (Eptesicus nilssonii), a most northern bat species.</title>
        <authorList>
            <person name="Laine V.N."/>
            <person name="Pulliainen A.T."/>
            <person name="Lilley T.M."/>
        </authorList>
    </citation>
    <scope>NUCLEOTIDE SEQUENCE</scope>
    <source>
        <strain evidence="2">BLF_Eptnil</strain>
        <tissue evidence="2">Kidney</tissue>
    </source>
</reference>
<keyword evidence="3" id="KW-1185">Reference proteome</keyword>
<accession>A0AA40HT81</accession>
<evidence type="ECO:0000313" key="3">
    <source>
        <dbReference type="Proteomes" id="UP001177744"/>
    </source>
</evidence>
<protein>
    <submittedName>
        <fullName evidence="2">Uncharacterized protein</fullName>
    </submittedName>
</protein>
<dbReference type="AlphaFoldDB" id="A0AA40HT81"/>
<feature type="compositionally biased region" description="Low complexity" evidence="1">
    <location>
        <begin position="105"/>
        <end position="115"/>
    </location>
</feature>
<feature type="compositionally biased region" description="Basic and acidic residues" evidence="1">
    <location>
        <begin position="188"/>
        <end position="202"/>
    </location>
</feature>
<comment type="caution">
    <text evidence="2">The sequence shown here is derived from an EMBL/GenBank/DDBJ whole genome shotgun (WGS) entry which is preliminary data.</text>
</comment>
<evidence type="ECO:0000313" key="2">
    <source>
        <dbReference type="EMBL" id="KAK1337001.1"/>
    </source>
</evidence>
<feature type="region of interest" description="Disordered" evidence="1">
    <location>
        <begin position="168"/>
        <end position="269"/>
    </location>
</feature>
<feature type="compositionally biased region" description="Basic and acidic residues" evidence="1">
    <location>
        <begin position="319"/>
        <end position="339"/>
    </location>
</feature>
<feature type="compositionally biased region" description="Polar residues" evidence="1">
    <location>
        <begin position="91"/>
        <end position="104"/>
    </location>
</feature>
<feature type="compositionally biased region" description="Pro residues" evidence="1">
    <location>
        <begin position="231"/>
        <end position="246"/>
    </location>
</feature>
<dbReference type="Proteomes" id="UP001177744">
    <property type="component" value="Unassembled WGS sequence"/>
</dbReference>
<feature type="region of interest" description="Disordered" evidence="1">
    <location>
        <begin position="1"/>
        <end position="156"/>
    </location>
</feature>
<evidence type="ECO:0000256" key="1">
    <source>
        <dbReference type="SAM" id="MobiDB-lite"/>
    </source>
</evidence>
<sequence length="353" mass="36822">MTGGCCSGKEGAAARNSRGGGRCATLRARERAPAQLGGPDPAGGGNPPAAGHWPARGRRGPFGSAVCRPHRAGPAVSAWPVPDAPAAPSSRFANLTPSPTSENYALSLGLLSSGGAEAGEGGDRKGVGTSKDSPSLPRPPPPPQLGSRHVVPGVGGEEKRLDFLDARFASSSFSLRRQLRGRSAPPERAGDGSRERSREPRAGDAGAAGGTCGSSRRRRSPRRQQRGPPKLRQPPPRRPGQYPPRSPPRRHLPAPGPAAPGGCGSSASQRRFADCSCFKVRGEAGSPARGARRVHRRPLAPRAAQGLPRWSSAAAGAQRRREGKSPGRAPREESRRRVCRTRAADARCSDCTV</sequence>
<gene>
    <name evidence="2" type="ORF">QTO34_003044</name>
</gene>
<proteinExistence type="predicted"/>
<name>A0AA40HT81_CNENI</name>
<feature type="region of interest" description="Disordered" evidence="1">
    <location>
        <begin position="281"/>
        <end position="339"/>
    </location>
</feature>